<protein>
    <submittedName>
        <fullName evidence="4">Mucoidy inhibitor MuiA family protein</fullName>
    </submittedName>
</protein>
<dbReference type="OrthoDB" id="634585at2"/>
<reference evidence="4 5" key="1">
    <citation type="submission" date="2019-12" db="EMBL/GenBank/DDBJ databases">
        <authorList>
            <person name="Sun J.-Q."/>
        </authorList>
    </citation>
    <scope>NUCLEOTIDE SEQUENCE [LARGE SCALE GENOMIC DNA]</scope>
    <source>
        <strain evidence="4 5">JCM 17928</strain>
    </source>
</reference>
<dbReference type="InterPro" id="IPR037291">
    <property type="entry name" value="DUF4139"/>
</dbReference>
<feature type="domain" description="DUF4139" evidence="2">
    <location>
        <begin position="217"/>
        <end position="536"/>
    </location>
</feature>
<dbReference type="EMBL" id="WOWP01000041">
    <property type="protein sequence ID" value="MUV04288.1"/>
    <property type="molecule type" value="Genomic_DNA"/>
</dbReference>
<dbReference type="AlphaFoldDB" id="A0A6N8HF01"/>
<sequence length="543" mass="60940">MRALLIILLLAGNVMMAQKPVFTNAEAKSATVYFNGAELTHTANVKLPAGTSEIVIKNVADYLNESTVQIGAPSTLTVLSVQFTRNYISEYTPDETSPQVKQVRDSITLLTKELNRVKNAKTSEEKILELLDKNNQVYGQDSGLSVAELMKMVDYYKAKRTETANTINTLTGQERKITENITRLNRKLEVNTSKTEKDSQGKLVLQVMNETAGNVPLSISYLTPSATWSPFYDLRAESISEPINMMYKAQVTQQTGIDWKKIKLTLSSGQPNQNNEAPILSAWFLRFNDLRNYRSGDVSVMNSLKGQVAGLEISNGEASPTGDVVIRGYSSIDKYVAITENQLTVSFDIDVPYDILSNGKKHSVTLKEIKLPASYRHYAVPKLEKETFLLAEIEDYSKYNLLSGEANIIFEGMYAGKTYIDPNSTSDTLRLSMGRDKKVSVKREKVTDKSGSKFLSSYKEQTFTYDLTVKNNKKETVSLMLKDQYPISTDKDIQVELLESDGAKINKETGVLTWELKLKPGESKKLRISYKVRYPKDKPVYNL</sequence>
<evidence type="ECO:0000256" key="1">
    <source>
        <dbReference type="SAM" id="SignalP"/>
    </source>
</evidence>
<feature type="signal peptide" evidence="1">
    <location>
        <begin position="1"/>
        <end position="17"/>
    </location>
</feature>
<dbReference type="InterPro" id="IPR011935">
    <property type="entry name" value="CHP02231"/>
</dbReference>
<organism evidence="4 5">
    <name type="scientific">Flavobacterium rakeshii</name>
    <dbReference type="NCBI Taxonomy" id="1038845"/>
    <lineage>
        <taxon>Bacteria</taxon>
        <taxon>Pseudomonadati</taxon>
        <taxon>Bacteroidota</taxon>
        <taxon>Flavobacteriia</taxon>
        <taxon>Flavobacteriales</taxon>
        <taxon>Flavobacteriaceae</taxon>
        <taxon>Flavobacterium</taxon>
    </lineage>
</organism>
<feature type="domain" description="DUF4140" evidence="3">
    <location>
        <begin position="30"/>
        <end position="131"/>
    </location>
</feature>
<proteinExistence type="predicted"/>
<evidence type="ECO:0000259" key="3">
    <source>
        <dbReference type="Pfam" id="PF13600"/>
    </source>
</evidence>
<dbReference type="NCBIfam" id="TIGR02231">
    <property type="entry name" value="mucoidy inhibitor MuiA family protein"/>
    <property type="match status" value="1"/>
</dbReference>
<dbReference type="Proteomes" id="UP000433945">
    <property type="component" value="Unassembled WGS sequence"/>
</dbReference>
<dbReference type="Pfam" id="PF13600">
    <property type="entry name" value="DUF4140"/>
    <property type="match status" value="1"/>
</dbReference>
<dbReference type="Pfam" id="PF13598">
    <property type="entry name" value="DUF4139"/>
    <property type="match status" value="1"/>
</dbReference>
<dbReference type="RefSeq" id="WP_157483498.1">
    <property type="nucleotide sequence ID" value="NZ_WOWP01000041.1"/>
</dbReference>
<evidence type="ECO:0000313" key="5">
    <source>
        <dbReference type="Proteomes" id="UP000433945"/>
    </source>
</evidence>
<feature type="chain" id="PRO_5026817426" evidence="1">
    <location>
        <begin position="18"/>
        <end position="543"/>
    </location>
</feature>
<dbReference type="PANTHER" id="PTHR31005">
    <property type="entry name" value="DUF4139 DOMAIN-CONTAINING PROTEIN"/>
    <property type="match status" value="1"/>
</dbReference>
<name>A0A6N8HF01_9FLAO</name>
<accession>A0A6N8HF01</accession>
<keyword evidence="1" id="KW-0732">Signal</keyword>
<keyword evidence="5" id="KW-1185">Reference proteome</keyword>
<dbReference type="PANTHER" id="PTHR31005:SF8">
    <property type="entry name" value="DUF4139 DOMAIN-CONTAINING PROTEIN"/>
    <property type="match status" value="1"/>
</dbReference>
<comment type="caution">
    <text evidence="4">The sequence shown here is derived from an EMBL/GenBank/DDBJ whole genome shotgun (WGS) entry which is preliminary data.</text>
</comment>
<evidence type="ECO:0000259" key="2">
    <source>
        <dbReference type="Pfam" id="PF13598"/>
    </source>
</evidence>
<dbReference type="InterPro" id="IPR025554">
    <property type="entry name" value="DUF4140"/>
</dbReference>
<gene>
    <name evidence="4" type="ORF">GN157_11265</name>
</gene>
<evidence type="ECO:0000313" key="4">
    <source>
        <dbReference type="EMBL" id="MUV04288.1"/>
    </source>
</evidence>